<sequence length="66" mass="7360">MLRLAGAYRVAALDFKLLRREFVEGDELRIAVITLSCRALRRLSRHAVKGCFGARRVAVHGPIAVI</sequence>
<evidence type="ECO:0000313" key="1">
    <source>
        <dbReference type="EMBL" id="ANB72419.1"/>
    </source>
</evidence>
<name>A0A160FJ93_9BURK</name>
<protein>
    <submittedName>
        <fullName evidence="1">Uncharacterized protein</fullName>
    </submittedName>
</protein>
<dbReference type="Proteomes" id="UP000076852">
    <property type="component" value="Chromosome 1"/>
</dbReference>
<accession>A0A160FJ93</accession>
<organism evidence="1 2">
    <name type="scientific">Paraburkholderia phytofirmans OLGA172</name>
    <dbReference type="NCBI Taxonomy" id="1417228"/>
    <lineage>
        <taxon>Bacteria</taxon>
        <taxon>Pseudomonadati</taxon>
        <taxon>Pseudomonadota</taxon>
        <taxon>Betaproteobacteria</taxon>
        <taxon>Burkholderiales</taxon>
        <taxon>Burkholderiaceae</taxon>
        <taxon>Paraburkholderia</taxon>
    </lineage>
</organism>
<dbReference type="STRING" id="1804984.AYM40_08635"/>
<reference evidence="1 2" key="1">
    <citation type="journal article" date="2016" name="Gene">
        <title>PacBio SMRT assembly of a complex multi-replicon genome reveals chlorocatechol degradative operon in a region of genome plasticity.</title>
        <authorList>
            <person name="Ricker N."/>
            <person name="Shen S.Y."/>
            <person name="Goordial J."/>
            <person name="Jin S."/>
            <person name="Fulthorpe R.R."/>
        </authorList>
    </citation>
    <scope>NUCLEOTIDE SEQUENCE [LARGE SCALE GENOMIC DNA]</scope>
    <source>
        <strain evidence="1 2">OLGA172</strain>
    </source>
</reference>
<dbReference type="KEGG" id="buz:AYM40_08635"/>
<proteinExistence type="predicted"/>
<dbReference type="EMBL" id="CP014578">
    <property type="protein sequence ID" value="ANB72419.1"/>
    <property type="molecule type" value="Genomic_DNA"/>
</dbReference>
<keyword evidence="2" id="KW-1185">Reference proteome</keyword>
<dbReference type="AlphaFoldDB" id="A0A160FJ93"/>
<gene>
    <name evidence="1" type="ORF">AYM40_08635</name>
</gene>
<evidence type="ECO:0000313" key="2">
    <source>
        <dbReference type="Proteomes" id="UP000076852"/>
    </source>
</evidence>